<evidence type="ECO:0000256" key="1">
    <source>
        <dbReference type="ARBA" id="ARBA00022527"/>
    </source>
</evidence>
<keyword evidence="9" id="KW-1185">Reference proteome</keyword>
<name>A0A5B0MC93_PUCGR</name>
<evidence type="ECO:0000256" key="2">
    <source>
        <dbReference type="ARBA" id="ARBA00022679"/>
    </source>
</evidence>
<evidence type="ECO:0000256" key="3">
    <source>
        <dbReference type="ARBA" id="ARBA00022741"/>
    </source>
</evidence>
<dbReference type="CDD" id="cd04515">
    <property type="entry name" value="Alpha_kinase"/>
    <property type="match status" value="1"/>
</dbReference>
<keyword evidence="4" id="KW-0418">Kinase</keyword>
<evidence type="ECO:0000259" key="7">
    <source>
        <dbReference type="PROSITE" id="PS51158"/>
    </source>
</evidence>
<protein>
    <recommendedName>
        <fullName evidence="7">Alpha-type protein kinase domain-containing protein</fullName>
    </recommendedName>
</protein>
<evidence type="ECO:0000256" key="6">
    <source>
        <dbReference type="SAM" id="MobiDB-lite"/>
    </source>
</evidence>
<keyword evidence="3" id="KW-0547">Nucleotide-binding</keyword>
<dbReference type="GO" id="GO:1903013">
    <property type="term" value="P:response to differentiation-inducing factor 1"/>
    <property type="evidence" value="ECO:0007669"/>
    <property type="project" value="TreeGrafter"/>
</dbReference>
<dbReference type="GO" id="GO:0004674">
    <property type="term" value="F:protein serine/threonine kinase activity"/>
    <property type="evidence" value="ECO:0007669"/>
    <property type="project" value="UniProtKB-KW"/>
</dbReference>
<dbReference type="SUPFAM" id="SSF56112">
    <property type="entry name" value="Protein kinase-like (PK-like)"/>
    <property type="match status" value="1"/>
</dbReference>
<keyword evidence="2" id="KW-0808">Transferase</keyword>
<organism evidence="8 9">
    <name type="scientific">Puccinia graminis f. sp. tritici</name>
    <dbReference type="NCBI Taxonomy" id="56615"/>
    <lineage>
        <taxon>Eukaryota</taxon>
        <taxon>Fungi</taxon>
        <taxon>Dikarya</taxon>
        <taxon>Basidiomycota</taxon>
        <taxon>Pucciniomycotina</taxon>
        <taxon>Pucciniomycetes</taxon>
        <taxon>Pucciniales</taxon>
        <taxon>Pucciniaceae</taxon>
        <taxon>Puccinia</taxon>
    </lineage>
</organism>
<evidence type="ECO:0000313" key="8">
    <source>
        <dbReference type="EMBL" id="KAA1073620.1"/>
    </source>
</evidence>
<feature type="region of interest" description="Disordered" evidence="6">
    <location>
        <begin position="1"/>
        <end position="30"/>
    </location>
</feature>
<dbReference type="OrthoDB" id="301415at2759"/>
<sequence length="369" mass="41209">MPPPTQPSVKNPLQDHHPKNKTSRSTISGVSPVKKIRNSWASADIASTMPRLGSSSLSTQLRILGQNNNDIVDVVKTGWIHANRFIFKTFERTEYELLKAEVKSISEDGAEIISNYVAKIRYKKNVSSLSSHANDAMMYEASGLLLRKFKSIIAESNRVEQQFKQRAKKMEIVRHAVVATRDTQFPSEVFFLEAALEGTYVKYSSNIDFDVAEDQPGMEPRICRLMNAFTHWSYVESKGNSLICDLQGVGPILTGPQIIDLDHTQWADGNNAKEGISMFIKNHICNEFCIQLRLESPDTINKDNPSNISTSNQLQRLTGRITTPKRPPAHQIQIQSSLPIKSSLSHIINYANGALSSGWLSDHPATTTD</sequence>
<gene>
    <name evidence="8" type="ORF">PGT21_050101</name>
</gene>
<dbReference type="PANTHER" id="PTHR45992">
    <property type="entry name" value="EUKARYOTIC ELONGATION FACTOR 2 KINASE-RELATED"/>
    <property type="match status" value="1"/>
</dbReference>
<dbReference type="EMBL" id="VSWC01000158">
    <property type="protein sequence ID" value="KAA1073620.1"/>
    <property type="molecule type" value="Genomic_DNA"/>
</dbReference>
<proteinExistence type="predicted"/>
<accession>A0A5B0MC93</accession>
<dbReference type="Pfam" id="PF02816">
    <property type="entry name" value="Alpha_kinase"/>
    <property type="match status" value="1"/>
</dbReference>
<evidence type="ECO:0000256" key="4">
    <source>
        <dbReference type="ARBA" id="ARBA00022777"/>
    </source>
</evidence>
<dbReference type="PROSITE" id="PS51158">
    <property type="entry name" value="ALPHA_KINASE"/>
    <property type="match status" value="1"/>
</dbReference>
<dbReference type="PANTHER" id="PTHR45992:SF2">
    <property type="entry name" value="EUKARYOTIC ELONGATION FACTOR 2 KINASE"/>
    <property type="match status" value="1"/>
</dbReference>
<keyword evidence="5" id="KW-0067">ATP-binding</keyword>
<evidence type="ECO:0000256" key="5">
    <source>
        <dbReference type="ARBA" id="ARBA00022840"/>
    </source>
</evidence>
<dbReference type="GO" id="GO:0031037">
    <property type="term" value="P:myosin II filament disassembly"/>
    <property type="evidence" value="ECO:0007669"/>
    <property type="project" value="TreeGrafter"/>
</dbReference>
<dbReference type="InterPro" id="IPR004166">
    <property type="entry name" value="a-kinase_dom"/>
</dbReference>
<dbReference type="InterPro" id="IPR051852">
    <property type="entry name" value="Alpha-type_PK"/>
</dbReference>
<comment type="caution">
    <text evidence="8">The sequence shown here is derived from an EMBL/GenBank/DDBJ whole genome shotgun (WGS) entry which is preliminary data.</text>
</comment>
<keyword evidence="1" id="KW-0723">Serine/threonine-protein kinase</keyword>
<dbReference type="Gene3D" id="3.20.200.10">
    <property type="entry name" value="MHCK/EF2 kinase"/>
    <property type="match status" value="1"/>
</dbReference>
<dbReference type="AlphaFoldDB" id="A0A5B0MC93"/>
<dbReference type="Proteomes" id="UP000324748">
    <property type="component" value="Unassembled WGS sequence"/>
</dbReference>
<dbReference type="InterPro" id="IPR011009">
    <property type="entry name" value="Kinase-like_dom_sf"/>
</dbReference>
<dbReference type="SMART" id="SM00811">
    <property type="entry name" value="Alpha_kinase"/>
    <property type="match status" value="1"/>
</dbReference>
<feature type="domain" description="Alpha-type protein kinase" evidence="7">
    <location>
        <begin position="32"/>
        <end position="297"/>
    </location>
</feature>
<reference evidence="8 9" key="1">
    <citation type="submission" date="2019-05" db="EMBL/GenBank/DDBJ databases">
        <title>Emergence of the Ug99 lineage of the wheat stem rust pathogen through somatic hybridization.</title>
        <authorList>
            <person name="Li F."/>
            <person name="Upadhyaya N.M."/>
            <person name="Sperschneider J."/>
            <person name="Matny O."/>
            <person name="Nguyen-Phuc H."/>
            <person name="Mago R."/>
            <person name="Raley C."/>
            <person name="Miller M.E."/>
            <person name="Silverstein K.A.T."/>
            <person name="Henningsen E."/>
            <person name="Hirsch C.D."/>
            <person name="Visser B."/>
            <person name="Pretorius Z.A."/>
            <person name="Steffenson B.J."/>
            <person name="Schwessinger B."/>
            <person name="Dodds P.N."/>
            <person name="Figueroa M."/>
        </authorList>
    </citation>
    <scope>NUCLEOTIDE SEQUENCE [LARGE SCALE GENOMIC DNA]</scope>
    <source>
        <strain evidence="8">21-0</strain>
    </source>
</reference>
<dbReference type="GO" id="GO:0005524">
    <property type="term" value="F:ATP binding"/>
    <property type="evidence" value="ECO:0007669"/>
    <property type="project" value="UniProtKB-KW"/>
</dbReference>
<evidence type="ECO:0000313" key="9">
    <source>
        <dbReference type="Proteomes" id="UP000324748"/>
    </source>
</evidence>